<evidence type="ECO:0000313" key="9">
    <source>
        <dbReference type="Proteomes" id="UP000824107"/>
    </source>
</evidence>
<dbReference type="EMBL" id="DVNC01000032">
    <property type="protein sequence ID" value="HIU53449.1"/>
    <property type="molecule type" value="Genomic_DNA"/>
</dbReference>
<feature type="transmembrane region" description="Helical" evidence="7">
    <location>
        <begin position="7"/>
        <end position="26"/>
    </location>
</feature>
<dbReference type="GO" id="GO:0005886">
    <property type="term" value="C:plasma membrane"/>
    <property type="evidence" value="ECO:0007669"/>
    <property type="project" value="UniProtKB-SubCell"/>
</dbReference>
<name>A0A9D1SAP1_9PROT</name>
<evidence type="ECO:0000256" key="1">
    <source>
        <dbReference type="ARBA" id="ARBA00004651"/>
    </source>
</evidence>
<dbReference type="Pfam" id="PF02417">
    <property type="entry name" value="Chromate_transp"/>
    <property type="match status" value="1"/>
</dbReference>
<dbReference type="AlphaFoldDB" id="A0A9D1SAP1"/>
<dbReference type="PANTHER" id="PTHR43663:SF2">
    <property type="entry name" value="CHROMATE TRANSPORT PROTEIN-RELATED"/>
    <property type="match status" value="1"/>
</dbReference>
<evidence type="ECO:0000256" key="6">
    <source>
        <dbReference type="ARBA" id="ARBA00023136"/>
    </source>
</evidence>
<feature type="transmembrane region" description="Helical" evidence="7">
    <location>
        <begin position="111"/>
        <end position="131"/>
    </location>
</feature>
<evidence type="ECO:0000256" key="2">
    <source>
        <dbReference type="ARBA" id="ARBA00005262"/>
    </source>
</evidence>
<keyword evidence="5 7" id="KW-1133">Transmembrane helix</keyword>
<keyword evidence="4 7" id="KW-0812">Transmembrane</keyword>
<reference evidence="8" key="2">
    <citation type="journal article" date="2021" name="PeerJ">
        <title>Extensive microbial diversity within the chicken gut microbiome revealed by metagenomics and culture.</title>
        <authorList>
            <person name="Gilroy R."/>
            <person name="Ravi A."/>
            <person name="Getino M."/>
            <person name="Pursley I."/>
            <person name="Horton D.L."/>
            <person name="Alikhan N.F."/>
            <person name="Baker D."/>
            <person name="Gharbi K."/>
            <person name="Hall N."/>
            <person name="Watson M."/>
            <person name="Adriaenssens E.M."/>
            <person name="Foster-Nyarko E."/>
            <person name="Jarju S."/>
            <person name="Secka A."/>
            <person name="Antonio M."/>
            <person name="Oren A."/>
            <person name="Chaudhuri R.R."/>
            <person name="La Ragione R."/>
            <person name="Hildebrand F."/>
            <person name="Pallen M.J."/>
        </authorList>
    </citation>
    <scope>NUCLEOTIDE SEQUENCE</scope>
    <source>
        <strain evidence="8">ChiW3-316</strain>
    </source>
</reference>
<evidence type="ECO:0000256" key="4">
    <source>
        <dbReference type="ARBA" id="ARBA00022692"/>
    </source>
</evidence>
<proteinExistence type="inferred from homology"/>
<reference evidence="8" key="1">
    <citation type="submission" date="2020-10" db="EMBL/GenBank/DDBJ databases">
        <authorList>
            <person name="Gilroy R."/>
        </authorList>
    </citation>
    <scope>NUCLEOTIDE SEQUENCE</scope>
    <source>
        <strain evidence="8">ChiW3-316</strain>
    </source>
</reference>
<comment type="caution">
    <text evidence="8">The sequence shown here is derived from an EMBL/GenBank/DDBJ whole genome shotgun (WGS) entry which is preliminary data.</text>
</comment>
<organism evidence="8 9">
    <name type="scientific">Candidatus Scatocola faecipullorum</name>
    <dbReference type="NCBI Taxonomy" id="2840917"/>
    <lineage>
        <taxon>Bacteria</taxon>
        <taxon>Pseudomonadati</taxon>
        <taxon>Pseudomonadota</taxon>
        <taxon>Alphaproteobacteria</taxon>
        <taxon>Rhodospirillales</taxon>
        <taxon>Rhodospirillaceae</taxon>
        <taxon>Rhodospirillaceae incertae sedis</taxon>
        <taxon>Candidatus Scatocola</taxon>
    </lineage>
</organism>
<dbReference type="Proteomes" id="UP000824107">
    <property type="component" value="Unassembled WGS sequence"/>
</dbReference>
<feature type="transmembrane region" description="Helical" evidence="7">
    <location>
        <begin position="46"/>
        <end position="69"/>
    </location>
</feature>
<dbReference type="InterPro" id="IPR052518">
    <property type="entry name" value="CHR_Transporter"/>
</dbReference>
<keyword evidence="3" id="KW-1003">Cell membrane</keyword>
<comment type="subcellular location">
    <subcellularLocation>
        <location evidence="1">Cell membrane</location>
        <topology evidence="1">Multi-pass membrane protein</topology>
    </subcellularLocation>
</comment>
<gene>
    <name evidence="8" type="ORF">IAD20_05155</name>
</gene>
<dbReference type="GO" id="GO:0015109">
    <property type="term" value="F:chromate transmembrane transporter activity"/>
    <property type="evidence" value="ECO:0007669"/>
    <property type="project" value="InterPro"/>
</dbReference>
<feature type="transmembrane region" description="Helical" evidence="7">
    <location>
        <begin position="76"/>
        <end position="99"/>
    </location>
</feature>
<dbReference type="PANTHER" id="PTHR43663">
    <property type="entry name" value="CHROMATE TRANSPORT PROTEIN-RELATED"/>
    <property type="match status" value="1"/>
</dbReference>
<evidence type="ECO:0000256" key="3">
    <source>
        <dbReference type="ARBA" id="ARBA00022475"/>
    </source>
</evidence>
<comment type="similarity">
    <text evidence="2">Belongs to the chromate ion transporter (CHR) (TC 2.A.51) family.</text>
</comment>
<feature type="transmembrane region" description="Helical" evidence="7">
    <location>
        <begin position="143"/>
        <end position="171"/>
    </location>
</feature>
<accession>A0A9D1SAP1</accession>
<evidence type="ECO:0000313" key="8">
    <source>
        <dbReference type="EMBL" id="HIU53449.1"/>
    </source>
</evidence>
<sequence>MKILADLFMTFFKIGLFTFGGGYAMIPLLQAELVRKKKWSSDEELMDYYCIGQSTPGIIAINVATFIGYKRARSTGAVVATLGMVSPSLIIIMSLAHVLNLYMDNPYVAHAFAGIRIVVAALIAEAVFSLWKKAVRRKTDWAVFLLALAALLAFNLSPIVIVLLAAAVGLAQYRQERHK</sequence>
<keyword evidence="6 7" id="KW-0472">Membrane</keyword>
<dbReference type="InterPro" id="IPR003370">
    <property type="entry name" value="Chromate_transpt"/>
</dbReference>
<evidence type="ECO:0000256" key="7">
    <source>
        <dbReference type="SAM" id="Phobius"/>
    </source>
</evidence>
<evidence type="ECO:0000256" key="5">
    <source>
        <dbReference type="ARBA" id="ARBA00022989"/>
    </source>
</evidence>
<protein>
    <submittedName>
        <fullName evidence="8">Chromate transporter</fullName>
    </submittedName>
</protein>